<gene>
    <name evidence="4" type="ORF">HMPREF0621_1779</name>
</gene>
<dbReference type="Proteomes" id="UP000005519">
    <property type="component" value="Unassembled WGS sequence"/>
</dbReference>
<dbReference type="EMBL" id="ACZR01000018">
    <property type="protein sequence ID" value="EEX49732.1"/>
    <property type="molecule type" value="Genomic_DNA"/>
</dbReference>
<keyword evidence="2" id="KW-1277">Toxin-antitoxin system</keyword>
<dbReference type="AlphaFoldDB" id="C9PS05"/>
<sequence>MTALFSYNEQNFFNEEWNTMPTINQSALVPYSTAQMYQLVNNYELYPEFVPGCVNGRTLTHEGNQLTAELVISKAGISQQFTTRNTMVENRSIKMQLVEGPFRFLQGEWLFDELDERCCKISLKLEFEFSNPLIAMAFGKIFTHLTSKMIDAFKQRAKEVYNGTN</sequence>
<dbReference type="GO" id="GO:0045333">
    <property type="term" value="P:cellular respiration"/>
    <property type="evidence" value="ECO:0007669"/>
    <property type="project" value="InterPro"/>
</dbReference>
<dbReference type="PANTHER" id="PTHR12901:SF10">
    <property type="entry name" value="COENZYME Q-BINDING PROTEIN COQ10, MITOCHONDRIAL"/>
    <property type="match status" value="1"/>
</dbReference>
<evidence type="ECO:0000259" key="3">
    <source>
        <dbReference type="Pfam" id="PF03364"/>
    </source>
</evidence>
<dbReference type="HOGENOM" id="CLU_079653_3_1_6"/>
<dbReference type="CDD" id="cd07813">
    <property type="entry name" value="COQ10p_like"/>
    <property type="match status" value="1"/>
</dbReference>
<dbReference type="InterPro" id="IPR005031">
    <property type="entry name" value="COQ10_START"/>
</dbReference>
<dbReference type="PANTHER" id="PTHR12901">
    <property type="entry name" value="SPERM PROTEIN HOMOLOG"/>
    <property type="match status" value="1"/>
</dbReference>
<protein>
    <submittedName>
        <fullName evidence="4">Polyketide cyclase/dehydrase</fullName>
    </submittedName>
</protein>
<dbReference type="SUPFAM" id="SSF55961">
    <property type="entry name" value="Bet v1-like"/>
    <property type="match status" value="1"/>
</dbReference>
<dbReference type="InterPro" id="IPR044996">
    <property type="entry name" value="COQ10-like"/>
</dbReference>
<evidence type="ECO:0000313" key="5">
    <source>
        <dbReference type="Proteomes" id="UP000005519"/>
    </source>
</evidence>
<dbReference type="Gene3D" id="3.30.530.20">
    <property type="match status" value="1"/>
</dbReference>
<feature type="domain" description="Coenzyme Q-binding protein COQ10 START" evidence="3">
    <location>
        <begin position="29"/>
        <end position="154"/>
    </location>
</feature>
<dbReference type="InterPro" id="IPR023393">
    <property type="entry name" value="START-like_dom_sf"/>
</dbReference>
<evidence type="ECO:0000313" key="4">
    <source>
        <dbReference type="EMBL" id="EEX49732.1"/>
    </source>
</evidence>
<name>C9PS05_9PAST</name>
<evidence type="ECO:0000256" key="1">
    <source>
        <dbReference type="ARBA" id="ARBA00008918"/>
    </source>
</evidence>
<organism evidence="4 5">
    <name type="scientific">Pasteurella dagmatis ATCC 43325</name>
    <dbReference type="NCBI Taxonomy" id="667128"/>
    <lineage>
        <taxon>Bacteria</taxon>
        <taxon>Pseudomonadati</taxon>
        <taxon>Pseudomonadota</taxon>
        <taxon>Gammaproteobacteria</taxon>
        <taxon>Pasteurellales</taxon>
        <taxon>Pasteurellaceae</taxon>
        <taxon>Pasteurella</taxon>
    </lineage>
</organism>
<comment type="caution">
    <text evidence="4">The sequence shown here is derived from an EMBL/GenBank/DDBJ whole genome shotgun (WGS) entry which is preliminary data.</text>
</comment>
<dbReference type="Pfam" id="PF03364">
    <property type="entry name" value="Polyketide_cyc"/>
    <property type="match status" value="1"/>
</dbReference>
<accession>C9PS05</accession>
<evidence type="ECO:0000256" key="2">
    <source>
        <dbReference type="ARBA" id="ARBA00022649"/>
    </source>
</evidence>
<proteinExistence type="inferred from homology"/>
<dbReference type="GO" id="GO:0048039">
    <property type="term" value="F:ubiquinone binding"/>
    <property type="evidence" value="ECO:0007669"/>
    <property type="project" value="InterPro"/>
</dbReference>
<dbReference type="STRING" id="667128.HMPREF0621_1779"/>
<comment type="similarity">
    <text evidence="1">Belongs to the ribosome association toxin RatA family.</text>
</comment>
<keyword evidence="5" id="KW-1185">Reference proteome</keyword>
<reference evidence="4 5" key="1">
    <citation type="submission" date="2009-10" db="EMBL/GenBank/DDBJ databases">
        <authorList>
            <person name="Muzny D."/>
            <person name="Qin X."/>
            <person name="Deng J."/>
            <person name="Jiang H."/>
            <person name="Liu Y."/>
            <person name="Qu J."/>
            <person name="Song X.-Z."/>
            <person name="Zhang L."/>
            <person name="Thornton R."/>
            <person name="Coyle M."/>
            <person name="Francisco L."/>
            <person name="Jackson L."/>
            <person name="Javaid M."/>
            <person name="Korchina V."/>
            <person name="Kovar C."/>
            <person name="Mata R."/>
            <person name="Mathew T."/>
            <person name="Ngo R."/>
            <person name="Nguyen L."/>
            <person name="Nguyen N."/>
            <person name="Okwuonu G."/>
            <person name="Ongeri F."/>
            <person name="Pham C."/>
            <person name="Simmons D."/>
            <person name="Wilczek-Boney K."/>
            <person name="Hale W."/>
            <person name="Jakkamsetti A."/>
            <person name="Pham P."/>
            <person name="Ruth R."/>
            <person name="San Lucas F."/>
            <person name="Warren J."/>
            <person name="Zhang J."/>
            <person name="Zhao Z."/>
            <person name="Zhou C."/>
            <person name="Zhu D."/>
            <person name="Lee S."/>
            <person name="Bess C."/>
            <person name="Blankenburg K."/>
            <person name="Forbes L."/>
            <person name="Fu Q."/>
            <person name="Gubbala S."/>
            <person name="Hirani K."/>
            <person name="Jayaseelan J.C."/>
            <person name="Lara F."/>
            <person name="Munidasa M."/>
            <person name="Palculict T."/>
            <person name="Patil S."/>
            <person name="Pu L.-L."/>
            <person name="Saada N."/>
            <person name="Tang L."/>
            <person name="Weissenberger G."/>
            <person name="Zhu Y."/>
            <person name="Hemphill L."/>
            <person name="Shang Y."/>
            <person name="Youmans B."/>
            <person name="Ayvaz T."/>
            <person name="Ross M."/>
            <person name="Santibanez J."/>
            <person name="Aqrawi P."/>
            <person name="Gross S."/>
            <person name="Joshi V."/>
            <person name="Fowler G."/>
            <person name="Nazareth L."/>
            <person name="Reid J."/>
            <person name="Worley K."/>
            <person name="Petrosino J."/>
            <person name="Highlander S."/>
            <person name="Gibbs R."/>
        </authorList>
    </citation>
    <scope>NUCLEOTIDE SEQUENCE [LARGE SCALE GENOMIC DNA]</scope>
    <source>
        <strain evidence="4 5">ATCC 43325</strain>
    </source>
</reference>